<evidence type="ECO:0000256" key="1">
    <source>
        <dbReference type="ARBA" id="ARBA00001946"/>
    </source>
</evidence>
<evidence type="ECO:0000313" key="8">
    <source>
        <dbReference type="Proteomes" id="UP000823910"/>
    </source>
</evidence>
<keyword evidence="5" id="KW-0694">RNA-binding</keyword>
<dbReference type="PANTHER" id="PTHR30001">
    <property type="entry name" value="RIBONUCLEASE"/>
    <property type="match status" value="1"/>
</dbReference>
<dbReference type="SUPFAM" id="SSF50249">
    <property type="entry name" value="Nucleic acid-binding proteins"/>
    <property type="match status" value="1"/>
</dbReference>
<comment type="cofactor">
    <cofactor evidence="1">
        <name>Mg(2+)</name>
        <dbReference type="ChEBI" id="CHEBI:18420"/>
    </cofactor>
</comment>
<protein>
    <submittedName>
        <fullName evidence="7">Ribonuclease E/G</fullName>
    </submittedName>
</protein>
<accession>A0A9D2MY78</accession>
<organism evidence="7 8">
    <name type="scientific">Candidatus Enterocloster excrementipullorum</name>
    <dbReference type="NCBI Taxonomy" id="2838559"/>
    <lineage>
        <taxon>Bacteria</taxon>
        <taxon>Bacillati</taxon>
        <taxon>Bacillota</taxon>
        <taxon>Clostridia</taxon>
        <taxon>Lachnospirales</taxon>
        <taxon>Lachnospiraceae</taxon>
        <taxon>Enterocloster</taxon>
    </lineage>
</organism>
<keyword evidence="3" id="KW-0378">Hydrolase</keyword>
<dbReference type="GO" id="GO:0016787">
    <property type="term" value="F:hydrolase activity"/>
    <property type="evidence" value="ECO:0007669"/>
    <property type="project" value="UniProtKB-KW"/>
</dbReference>
<name>A0A9D2MY78_9FIRM</name>
<dbReference type="Gene3D" id="2.40.50.140">
    <property type="entry name" value="Nucleic acid-binding proteins"/>
    <property type="match status" value="1"/>
</dbReference>
<evidence type="ECO:0000256" key="3">
    <source>
        <dbReference type="ARBA" id="ARBA00022801"/>
    </source>
</evidence>
<comment type="caution">
    <text evidence="7">The sequence shown here is derived from an EMBL/GenBank/DDBJ whole genome shotgun (WGS) entry which is preliminary data.</text>
</comment>
<dbReference type="GO" id="GO:0046872">
    <property type="term" value="F:metal ion binding"/>
    <property type="evidence" value="ECO:0007669"/>
    <property type="project" value="UniProtKB-KW"/>
</dbReference>
<dbReference type="PANTHER" id="PTHR30001:SF0">
    <property type="entry name" value="RIBONUCLEASE G"/>
    <property type="match status" value="1"/>
</dbReference>
<dbReference type="InterPro" id="IPR012340">
    <property type="entry name" value="NA-bd_OB-fold"/>
</dbReference>
<evidence type="ECO:0000256" key="5">
    <source>
        <dbReference type="ARBA" id="ARBA00022884"/>
    </source>
</evidence>
<dbReference type="GO" id="GO:0003723">
    <property type="term" value="F:RNA binding"/>
    <property type="evidence" value="ECO:0007669"/>
    <property type="project" value="UniProtKB-KW"/>
</dbReference>
<evidence type="ECO:0000256" key="4">
    <source>
        <dbReference type="ARBA" id="ARBA00022842"/>
    </source>
</evidence>
<dbReference type="InterPro" id="IPR003029">
    <property type="entry name" value="S1_domain"/>
</dbReference>
<dbReference type="Proteomes" id="UP000823910">
    <property type="component" value="Unassembled WGS sequence"/>
</dbReference>
<dbReference type="InterPro" id="IPR004659">
    <property type="entry name" value="RNase_E/G"/>
</dbReference>
<evidence type="ECO:0000259" key="6">
    <source>
        <dbReference type="PROSITE" id="PS50126"/>
    </source>
</evidence>
<dbReference type="InterPro" id="IPR019307">
    <property type="entry name" value="RNA-bd_AU-1/RNase_E/G"/>
</dbReference>
<sequence length="412" mass="46283">MDKLIITYLENKICTALLSEGRVVQMTLESKEHPSRLNNIYIGKVQKLVPSIQAAFVDIAPGTAGYYSLAENMNHHFVSAPRPQLKPGDEIVVQVVRDEVKTKAPVLSGSISLPGRYCVVTDGRPGIGISSKITDSSARESLQAAFKEVMKEEAAGTAIDGEEPPERVQAALGQQLGVIVRTNAAQAPVQAVIREYRMLIEQYEALKNAWTSRTCYSLLYASLPSFVEGLRDMAEEEEREIVTDQPWIYETLAAYLAQNKRTDKLTLYQDPLLPLVKLYSLDTVLERATEKRVWLKSGGYLVIEPTEAMVVIDVNTGKYSGKKPMRETIFRINREAAQEIARQLRLRNLSGIILVDFIDMDTKEDKEELLRFLGGLLRKDPVKASLVDMTRLGLVEITRKKVRKPLYEQRKA</sequence>
<dbReference type="PROSITE" id="PS50126">
    <property type="entry name" value="S1"/>
    <property type="match status" value="1"/>
</dbReference>
<dbReference type="CDD" id="cd04453">
    <property type="entry name" value="S1_RNase_E"/>
    <property type="match status" value="1"/>
</dbReference>
<evidence type="ECO:0000256" key="2">
    <source>
        <dbReference type="ARBA" id="ARBA00022723"/>
    </source>
</evidence>
<evidence type="ECO:0000313" key="7">
    <source>
        <dbReference type="EMBL" id="HJC04992.1"/>
    </source>
</evidence>
<reference evidence="7" key="2">
    <citation type="submission" date="2021-04" db="EMBL/GenBank/DDBJ databases">
        <authorList>
            <person name="Gilroy R."/>
        </authorList>
    </citation>
    <scope>NUCLEOTIDE SEQUENCE</scope>
    <source>
        <strain evidence="7">CHK180-15479</strain>
    </source>
</reference>
<dbReference type="Pfam" id="PF10150">
    <property type="entry name" value="RNase_E_G"/>
    <property type="match status" value="1"/>
</dbReference>
<dbReference type="AlphaFoldDB" id="A0A9D2MY78"/>
<dbReference type="SMART" id="SM00316">
    <property type="entry name" value="S1"/>
    <property type="match status" value="1"/>
</dbReference>
<dbReference type="GO" id="GO:0006364">
    <property type="term" value="P:rRNA processing"/>
    <property type="evidence" value="ECO:0007669"/>
    <property type="project" value="TreeGrafter"/>
</dbReference>
<proteinExistence type="predicted"/>
<keyword evidence="4" id="KW-0460">Magnesium</keyword>
<dbReference type="GO" id="GO:0005737">
    <property type="term" value="C:cytoplasm"/>
    <property type="evidence" value="ECO:0007669"/>
    <property type="project" value="TreeGrafter"/>
</dbReference>
<keyword evidence="2" id="KW-0479">Metal-binding</keyword>
<dbReference type="EMBL" id="DWWT01000008">
    <property type="protein sequence ID" value="HJC04992.1"/>
    <property type="molecule type" value="Genomic_DNA"/>
</dbReference>
<dbReference type="GO" id="GO:0004540">
    <property type="term" value="F:RNA nuclease activity"/>
    <property type="evidence" value="ECO:0007669"/>
    <property type="project" value="InterPro"/>
</dbReference>
<feature type="domain" description="S1 motif" evidence="6">
    <location>
        <begin position="38"/>
        <end position="116"/>
    </location>
</feature>
<reference evidence="7" key="1">
    <citation type="journal article" date="2021" name="PeerJ">
        <title>Extensive microbial diversity within the chicken gut microbiome revealed by metagenomics and culture.</title>
        <authorList>
            <person name="Gilroy R."/>
            <person name="Ravi A."/>
            <person name="Getino M."/>
            <person name="Pursley I."/>
            <person name="Horton D.L."/>
            <person name="Alikhan N.F."/>
            <person name="Baker D."/>
            <person name="Gharbi K."/>
            <person name="Hall N."/>
            <person name="Watson M."/>
            <person name="Adriaenssens E.M."/>
            <person name="Foster-Nyarko E."/>
            <person name="Jarju S."/>
            <person name="Secka A."/>
            <person name="Antonio M."/>
            <person name="Oren A."/>
            <person name="Chaudhuri R.R."/>
            <person name="La Ragione R."/>
            <person name="Hildebrand F."/>
            <person name="Pallen M.J."/>
        </authorList>
    </citation>
    <scope>NUCLEOTIDE SEQUENCE</scope>
    <source>
        <strain evidence="7">CHK180-15479</strain>
    </source>
</reference>
<gene>
    <name evidence="7" type="ORF">H9704_02385</name>
</gene>